<dbReference type="InterPro" id="IPR012347">
    <property type="entry name" value="Ferritin-like"/>
</dbReference>
<dbReference type="PROSITE" id="PS00818">
    <property type="entry name" value="DPS_1"/>
    <property type="match status" value="1"/>
</dbReference>
<protein>
    <submittedName>
        <fullName evidence="4">Starvation-inducible DNA-binding protein</fullName>
    </submittedName>
</protein>
<evidence type="ECO:0000313" key="4">
    <source>
        <dbReference type="EMBL" id="SDW50849.1"/>
    </source>
</evidence>
<proteinExistence type="inferred from homology"/>
<evidence type="ECO:0000259" key="3">
    <source>
        <dbReference type="Pfam" id="PF00210"/>
    </source>
</evidence>
<evidence type="ECO:0000313" key="5">
    <source>
        <dbReference type="Proteomes" id="UP000199592"/>
    </source>
</evidence>
<dbReference type="InterPro" id="IPR023188">
    <property type="entry name" value="DPS_DNA-bd_CS"/>
</dbReference>
<dbReference type="InterPro" id="IPR008331">
    <property type="entry name" value="Ferritin_DPS_dom"/>
</dbReference>
<dbReference type="STRING" id="1073328.SAMN05216294_0858"/>
<dbReference type="PANTHER" id="PTHR42932">
    <property type="entry name" value="GENERAL STRESS PROTEIN 20U"/>
    <property type="match status" value="1"/>
</dbReference>
<dbReference type="EMBL" id="FNMY01000002">
    <property type="protein sequence ID" value="SDW50849.1"/>
    <property type="molecule type" value="Genomic_DNA"/>
</dbReference>
<name>A0A1H2U5H9_9FLAO</name>
<evidence type="ECO:0000256" key="1">
    <source>
        <dbReference type="ARBA" id="ARBA00009497"/>
    </source>
</evidence>
<dbReference type="PRINTS" id="PR01346">
    <property type="entry name" value="HELNAPAPROT"/>
</dbReference>
<evidence type="ECO:0000256" key="2">
    <source>
        <dbReference type="RuleBase" id="RU003875"/>
    </source>
</evidence>
<dbReference type="PIRSF" id="PIRSF005900">
    <property type="entry name" value="Dps"/>
    <property type="match status" value="1"/>
</dbReference>
<gene>
    <name evidence="4" type="ORF">SAMN04487892_1436</name>
</gene>
<dbReference type="InterPro" id="IPR009078">
    <property type="entry name" value="Ferritin-like_SF"/>
</dbReference>
<dbReference type="Gene3D" id="1.20.1260.10">
    <property type="match status" value="1"/>
</dbReference>
<dbReference type="PROSITE" id="PS00819">
    <property type="entry name" value="DPS_2"/>
    <property type="match status" value="1"/>
</dbReference>
<keyword evidence="5" id="KW-1185">Reference proteome</keyword>
<dbReference type="SUPFAM" id="SSF47240">
    <property type="entry name" value="Ferritin-like"/>
    <property type="match status" value="1"/>
</dbReference>
<dbReference type="InterPro" id="IPR002177">
    <property type="entry name" value="DPS_DNA-bd"/>
</dbReference>
<dbReference type="GO" id="GO:0008199">
    <property type="term" value="F:ferric iron binding"/>
    <property type="evidence" value="ECO:0007669"/>
    <property type="project" value="InterPro"/>
</dbReference>
<dbReference type="CDD" id="cd01043">
    <property type="entry name" value="DPS"/>
    <property type="match status" value="1"/>
</dbReference>
<dbReference type="OrthoDB" id="9797023at2"/>
<organism evidence="4 5">
    <name type="scientific">Flagellimonas zhangzhouensis</name>
    <dbReference type="NCBI Taxonomy" id="1073328"/>
    <lineage>
        <taxon>Bacteria</taxon>
        <taxon>Pseudomonadati</taxon>
        <taxon>Bacteroidota</taxon>
        <taxon>Flavobacteriia</taxon>
        <taxon>Flavobacteriales</taxon>
        <taxon>Flavobacteriaceae</taxon>
        <taxon>Flagellimonas</taxon>
    </lineage>
</organism>
<dbReference type="AlphaFoldDB" id="A0A1H2U5H9"/>
<comment type="similarity">
    <text evidence="1 2">Belongs to the Dps family.</text>
</comment>
<dbReference type="Pfam" id="PF00210">
    <property type="entry name" value="Ferritin"/>
    <property type="match status" value="1"/>
</dbReference>
<accession>A0A1H2U5H9</accession>
<keyword evidence="4" id="KW-0238">DNA-binding</keyword>
<reference evidence="5" key="1">
    <citation type="submission" date="2016-10" db="EMBL/GenBank/DDBJ databases">
        <authorList>
            <person name="Varghese N."/>
            <person name="Submissions S."/>
        </authorList>
    </citation>
    <scope>NUCLEOTIDE SEQUENCE [LARGE SCALE GENOMIC DNA]</scope>
    <source>
        <strain evidence="5">DSM 25030</strain>
    </source>
</reference>
<dbReference type="PANTHER" id="PTHR42932:SF1">
    <property type="entry name" value="GENERAL STRESS PROTEIN 20U"/>
    <property type="match status" value="1"/>
</dbReference>
<dbReference type="Proteomes" id="UP000199592">
    <property type="component" value="Unassembled WGS sequence"/>
</dbReference>
<sequence>METVKAKNKTFKKLGFTYLETAEIVVALNTLLANYQVFYNKLRNFHWNIEGPEFFELHEEFENEYNTTKKNIDIVAERIRVFGVKPNFTLKKTLELSDLEEPTKELSAIEMVREVLRDFETLHNNMLDGVNASLETGDVVTEQLLTDFMTHLEKRNWMFTSYLK</sequence>
<feature type="domain" description="Ferritin/DPS" evidence="3">
    <location>
        <begin position="27"/>
        <end position="164"/>
    </location>
</feature>
<dbReference type="RefSeq" id="WP_090292993.1">
    <property type="nucleotide sequence ID" value="NZ_FNKI01000001.1"/>
</dbReference>
<dbReference type="GO" id="GO:0016722">
    <property type="term" value="F:oxidoreductase activity, acting on metal ions"/>
    <property type="evidence" value="ECO:0007669"/>
    <property type="project" value="InterPro"/>
</dbReference>
<dbReference type="GO" id="GO:0003677">
    <property type="term" value="F:DNA binding"/>
    <property type="evidence" value="ECO:0007669"/>
    <property type="project" value="UniProtKB-KW"/>
</dbReference>